<protein>
    <submittedName>
        <fullName evidence="1">Uncharacterized protein</fullName>
    </submittedName>
</protein>
<proteinExistence type="predicted"/>
<organism evidence="1 2">
    <name type="scientific">Mizuhopecten yessoensis</name>
    <name type="common">Japanese scallop</name>
    <name type="synonym">Patinopecten yessoensis</name>
    <dbReference type="NCBI Taxonomy" id="6573"/>
    <lineage>
        <taxon>Eukaryota</taxon>
        <taxon>Metazoa</taxon>
        <taxon>Spiralia</taxon>
        <taxon>Lophotrochozoa</taxon>
        <taxon>Mollusca</taxon>
        <taxon>Bivalvia</taxon>
        <taxon>Autobranchia</taxon>
        <taxon>Pteriomorphia</taxon>
        <taxon>Pectinida</taxon>
        <taxon>Pectinoidea</taxon>
        <taxon>Pectinidae</taxon>
        <taxon>Mizuhopecten</taxon>
    </lineage>
</organism>
<keyword evidence="2" id="KW-1185">Reference proteome</keyword>
<dbReference type="EMBL" id="NEDP02003615">
    <property type="protein sequence ID" value="OWF48284.1"/>
    <property type="molecule type" value="Genomic_DNA"/>
</dbReference>
<gene>
    <name evidence="1" type="ORF">KP79_PYT17153</name>
</gene>
<reference evidence="1 2" key="1">
    <citation type="journal article" date="2017" name="Nat. Ecol. Evol.">
        <title>Scallop genome provides insights into evolution of bilaterian karyotype and development.</title>
        <authorList>
            <person name="Wang S."/>
            <person name="Zhang J."/>
            <person name="Jiao W."/>
            <person name="Li J."/>
            <person name="Xun X."/>
            <person name="Sun Y."/>
            <person name="Guo X."/>
            <person name="Huan P."/>
            <person name="Dong B."/>
            <person name="Zhang L."/>
            <person name="Hu X."/>
            <person name="Sun X."/>
            <person name="Wang J."/>
            <person name="Zhao C."/>
            <person name="Wang Y."/>
            <person name="Wang D."/>
            <person name="Huang X."/>
            <person name="Wang R."/>
            <person name="Lv J."/>
            <person name="Li Y."/>
            <person name="Zhang Z."/>
            <person name="Liu B."/>
            <person name="Lu W."/>
            <person name="Hui Y."/>
            <person name="Liang J."/>
            <person name="Zhou Z."/>
            <person name="Hou R."/>
            <person name="Li X."/>
            <person name="Liu Y."/>
            <person name="Li H."/>
            <person name="Ning X."/>
            <person name="Lin Y."/>
            <person name="Zhao L."/>
            <person name="Xing Q."/>
            <person name="Dou J."/>
            <person name="Li Y."/>
            <person name="Mao J."/>
            <person name="Guo H."/>
            <person name="Dou H."/>
            <person name="Li T."/>
            <person name="Mu C."/>
            <person name="Jiang W."/>
            <person name="Fu Q."/>
            <person name="Fu X."/>
            <person name="Miao Y."/>
            <person name="Liu J."/>
            <person name="Yu Q."/>
            <person name="Li R."/>
            <person name="Liao H."/>
            <person name="Li X."/>
            <person name="Kong Y."/>
            <person name="Jiang Z."/>
            <person name="Chourrout D."/>
            <person name="Li R."/>
            <person name="Bao Z."/>
        </authorList>
    </citation>
    <scope>NUCLEOTIDE SEQUENCE [LARGE SCALE GENOMIC DNA]</scope>
    <source>
        <strain evidence="1 2">PY_sf001</strain>
    </source>
</reference>
<accession>A0A210QHQ3</accession>
<name>A0A210QHQ3_MIZYE</name>
<evidence type="ECO:0000313" key="1">
    <source>
        <dbReference type="EMBL" id="OWF48284.1"/>
    </source>
</evidence>
<evidence type="ECO:0000313" key="2">
    <source>
        <dbReference type="Proteomes" id="UP000242188"/>
    </source>
</evidence>
<dbReference type="Proteomes" id="UP000242188">
    <property type="component" value="Unassembled WGS sequence"/>
</dbReference>
<dbReference type="AlphaFoldDB" id="A0A210QHQ3"/>
<sequence>MEAQFIDGLPPFLALFVRANMCRDLQSALVSARTGEAGGYKHSLSGTTEVPLVAAVSKIGVSSDKEDLWQKVDDLKSEELVHLCHSFATCQQEMGHPGQILIFRHIMLFQPHCVSNVRVLVTGNVNVSGQVRDRQLQQKDASYVDRPATRLYCALPMLQDFNPQSTAHDGKLSTPSDGH</sequence>
<comment type="caution">
    <text evidence="1">The sequence shown here is derived from an EMBL/GenBank/DDBJ whole genome shotgun (WGS) entry which is preliminary data.</text>
</comment>